<dbReference type="CDD" id="cd02518">
    <property type="entry name" value="GT2_SpsF"/>
    <property type="match status" value="1"/>
</dbReference>
<dbReference type="Gene3D" id="3.90.550.10">
    <property type="entry name" value="Spore Coat Polysaccharide Biosynthesis Protein SpsA, Chain A"/>
    <property type="match status" value="1"/>
</dbReference>
<dbReference type="OrthoDB" id="9815559at2"/>
<dbReference type="PANTHER" id="PTHR42866">
    <property type="entry name" value="3-DEOXY-MANNO-OCTULOSONATE CYTIDYLYLTRANSFERASE"/>
    <property type="match status" value="1"/>
</dbReference>
<keyword evidence="2" id="KW-1185">Reference proteome</keyword>
<dbReference type="STRING" id="112901.SAMN04488500_102232"/>
<gene>
    <name evidence="1" type="ORF">SAMN04488500_102232</name>
</gene>
<dbReference type="GO" id="GO:0005829">
    <property type="term" value="C:cytosol"/>
    <property type="evidence" value="ECO:0007669"/>
    <property type="project" value="TreeGrafter"/>
</dbReference>
<dbReference type="InterPro" id="IPR003329">
    <property type="entry name" value="Cytidylyl_trans"/>
</dbReference>
<name>A0A1W1YVS8_9FIRM</name>
<dbReference type="PANTHER" id="PTHR42866:SF1">
    <property type="entry name" value="SPORE COAT POLYSACCHARIDE BIOSYNTHESIS PROTEIN SPSF"/>
    <property type="match status" value="1"/>
</dbReference>
<protein>
    <submittedName>
        <fullName evidence="1">Spore coat polysaccharide biosynthesis protein SpsF</fullName>
    </submittedName>
</protein>
<dbReference type="InterPro" id="IPR029044">
    <property type="entry name" value="Nucleotide-diphossugar_trans"/>
</dbReference>
<sequence length="247" mass="28507">MKTVAIIQARMGSTRLPGKILIDLMGKTVLQHVIERVQQAKSIDEIVIATTTLDQDDAVVEEAIKCGVKYFRGSEADVLARYYFAAKANSADVVVRITSDCPLIDPLVTDNIVNFFKNENIYDIVTNASSDLGTRTYPRGLDTEVFSFDVLEKAYKQAEKQYQREHVTPYIYENSTQVYYYKYIVDYSMYRWTLDTEEDFALIKEIYSHLYRGTHNFYLLDIINVFNDHPELIGINQHIEQKKLIAN</sequence>
<proteinExistence type="predicted"/>
<dbReference type="RefSeq" id="WP_084574135.1">
    <property type="nucleotide sequence ID" value="NZ_CP155572.1"/>
</dbReference>
<evidence type="ECO:0000313" key="1">
    <source>
        <dbReference type="EMBL" id="SMC40289.1"/>
    </source>
</evidence>
<dbReference type="Pfam" id="PF02348">
    <property type="entry name" value="CTP_transf_3"/>
    <property type="match status" value="1"/>
</dbReference>
<dbReference type="EMBL" id="FWXI01000002">
    <property type="protein sequence ID" value="SMC40289.1"/>
    <property type="molecule type" value="Genomic_DNA"/>
</dbReference>
<dbReference type="AlphaFoldDB" id="A0A1W1YVS8"/>
<accession>A0A1W1YVS8</accession>
<reference evidence="1 2" key="1">
    <citation type="submission" date="2017-04" db="EMBL/GenBank/DDBJ databases">
        <authorList>
            <person name="Afonso C.L."/>
            <person name="Miller P.J."/>
            <person name="Scott M.A."/>
            <person name="Spackman E."/>
            <person name="Goraichik I."/>
            <person name="Dimitrov K.M."/>
            <person name="Suarez D.L."/>
            <person name="Swayne D.E."/>
        </authorList>
    </citation>
    <scope>NUCLEOTIDE SEQUENCE [LARGE SCALE GENOMIC DNA]</scope>
    <source>
        <strain evidence="1 2">DSM 5090</strain>
    </source>
</reference>
<evidence type="ECO:0000313" key="2">
    <source>
        <dbReference type="Proteomes" id="UP000192738"/>
    </source>
</evidence>
<dbReference type="Proteomes" id="UP000192738">
    <property type="component" value="Unassembled WGS sequence"/>
</dbReference>
<dbReference type="SUPFAM" id="SSF53448">
    <property type="entry name" value="Nucleotide-diphospho-sugar transferases"/>
    <property type="match status" value="1"/>
</dbReference>
<organism evidence="1 2">
    <name type="scientific">Sporomusa malonica</name>
    <dbReference type="NCBI Taxonomy" id="112901"/>
    <lineage>
        <taxon>Bacteria</taxon>
        <taxon>Bacillati</taxon>
        <taxon>Bacillota</taxon>
        <taxon>Negativicutes</taxon>
        <taxon>Selenomonadales</taxon>
        <taxon>Sporomusaceae</taxon>
        <taxon>Sporomusa</taxon>
    </lineage>
</organism>